<dbReference type="AlphaFoldDB" id="A0A7Y9ZES5"/>
<organism evidence="2 3">
    <name type="scientific">Nocardioides aromaticivorans</name>
    <dbReference type="NCBI Taxonomy" id="200618"/>
    <lineage>
        <taxon>Bacteria</taxon>
        <taxon>Bacillati</taxon>
        <taxon>Actinomycetota</taxon>
        <taxon>Actinomycetes</taxon>
        <taxon>Propionibacteriales</taxon>
        <taxon>Nocardioidaceae</taxon>
        <taxon>Nocardioides</taxon>
    </lineage>
</organism>
<dbReference type="EMBL" id="JACBZM010000001">
    <property type="protein sequence ID" value="NYI44094.1"/>
    <property type="molecule type" value="Genomic_DNA"/>
</dbReference>
<comment type="caution">
    <text evidence="2">The sequence shown here is derived from an EMBL/GenBank/DDBJ whole genome shotgun (WGS) entry which is preliminary data.</text>
</comment>
<dbReference type="Proteomes" id="UP000562045">
    <property type="component" value="Unassembled WGS sequence"/>
</dbReference>
<dbReference type="SUPFAM" id="SSF52540">
    <property type="entry name" value="P-loop containing nucleoside triphosphate hydrolases"/>
    <property type="match status" value="1"/>
</dbReference>
<dbReference type="Pfam" id="PF00685">
    <property type="entry name" value="Sulfotransfer_1"/>
    <property type="match status" value="1"/>
</dbReference>
<dbReference type="InterPro" id="IPR000863">
    <property type="entry name" value="Sulfotransferase_dom"/>
</dbReference>
<proteinExistence type="predicted"/>
<name>A0A7Y9ZES5_9ACTN</name>
<dbReference type="GO" id="GO:0008146">
    <property type="term" value="F:sulfotransferase activity"/>
    <property type="evidence" value="ECO:0007669"/>
    <property type="project" value="InterPro"/>
</dbReference>
<dbReference type="Gene3D" id="3.40.50.300">
    <property type="entry name" value="P-loop containing nucleotide triphosphate hydrolases"/>
    <property type="match status" value="1"/>
</dbReference>
<gene>
    <name evidence="2" type="ORF">BJ993_001174</name>
</gene>
<evidence type="ECO:0000313" key="3">
    <source>
        <dbReference type="Proteomes" id="UP000562045"/>
    </source>
</evidence>
<evidence type="ECO:0000313" key="2">
    <source>
        <dbReference type="EMBL" id="NYI44094.1"/>
    </source>
</evidence>
<dbReference type="RefSeq" id="WP_036550889.1">
    <property type="nucleotide sequence ID" value="NZ_JACBZM010000001.1"/>
</dbReference>
<reference evidence="2 3" key="1">
    <citation type="submission" date="2020-07" db="EMBL/GenBank/DDBJ databases">
        <title>Sequencing the genomes of 1000 actinobacteria strains.</title>
        <authorList>
            <person name="Klenk H.-P."/>
        </authorList>
    </citation>
    <scope>NUCLEOTIDE SEQUENCE [LARGE SCALE GENOMIC DNA]</scope>
    <source>
        <strain evidence="2 3">DSM 15131</strain>
    </source>
</reference>
<sequence>MSSFDAREWATRTLNWPPARNTAKRAVHLAARARGRALEARHAVPDPAVIIAAGPQKAGSQWIKALFDHPLVRGAAGTITLPQLDYQLTPPRNGFPAGTFVPGFYGSYQEYLALPKRHPHRLVYLGRDPRDLVVSGYWSAVETHRPTHLEEAERLREEMKQMSMGDAMMTIIELSGEHFAAMASWAGVDDPEVARFRLEDVRADAEGPVRAMLAHCRIELSEADLATVLNDTSRDALRAKDLEQRSADSESHYRKRASRHQEVFEPRHHAALEEVAPGLVELLGYQPA</sequence>
<dbReference type="InterPro" id="IPR027417">
    <property type="entry name" value="P-loop_NTPase"/>
</dbReference>
<protein>
    <recommendedName>
        <fullName evidence="1">Sulfotransferase domain-containing protein</fullName>
    </recommendedName>
</protein>
<feature type="domain" description="Sulfotransferase" evidence="1">
    <location>
        <begin position="120"/>
        <end position="261"/>
    </location>
</feature>
<evidence type="ECO:0000259" key="1">
    <source>
        <dbReference type="Pfam" id="PF00685"/>
    </source>
</evidence>
<accession>A0A7Y9ZES5</accession>